<evidence type="ECO:0000313" key="1">
    <source>
        <dbReference type="EMBL" id="WAU04116.1"/>
    </source>
</evidence>
<dbReference type="GeneID" id="301331526"/>
<organism evidence="1 2">
    <name type="scientific">Streptomyces nigrescens</name>
    <dbReference type="NCBI Taxonomy" id="1920"/>
    <lineage>
        <taxon>Bacteria</taxon>
        <taxon>Bacillati</taxon>
        <taxon>Actinomycetota</taxon>
        <taxon>Actinomycetes</taxon>
        <taxon>Kitasatosporales</taxon>
        <taxon>Streptomycetaceae</taxon>
        <taxon>Streptomyces</taxon>
    </lineage>
</organism>
<dbReference type="PROSITE" id="PS51318">
    <property type="entry name" value="TAT"/>
    <property type="match status" value="1"/>
</dbReference>
<dbReference type="Proteomes" id="UP001210169">
    <property type="component" value="Chromosome"/>
</dbReference>
<protein>
    <submittedName>
        <fullName evidence="1">XRE family transcriptional regulator</fullName>
    </submittedName>
</protein>
<proteinExistence type="predicted"/>
<dbReference type="RefSeq" id="WP_277411231.1">
    <property type="nucleotide sequence ID" value="NZ_CP114203.1"/>
</dbReference>
<sequence>MDRRNLLLLTGAAATAPALTLLLGPTEEAAATTAAPATTRLNEKLVCSIEGAVRDLREMDDSTGSASGDLTWGHGIWQSTTRVVAQAQGRGPLVERLQTAYIELSEQVGWMFFDARRHPQAQRIYHTGMRLARETATSLTTRHSTANLVASAAYQAAWLGHHNDAAALLDIAARTPELPSAVAAVIAERRIYAAGQRHDPGAVLRFRDEALLDLGSSDERTPWWATWITQGSVDAATGRAWLACDQPSRAVPFLNRRVEAASPDYPRDHLHAVLDLADTVHKCGDSDKARELLGQAEGLIGTVSSRRMAHRYEALSAAVSA</sequence>
<dbReference type="InterPro" id="IPR006311">
    <property type="entry name" value="TAT_signal"/>
</dbReference>
<dbReference type="EMBL" id="CP114203">
    <property type="protein sequence ID" value="WAU04116.1"/>
    <property type="molecule type" value="Genomic_DNA"/>
</dbReference>
<gene>
    <name evidence="1" type="ORF">STRNI_002350</name>
</gene>
<name>A0ABY7J2Y0_STRNI</name>
<reference evidence="1 2" key="1">
    <citation type="submission" date="2022-12" db="EMBL/GenBank/DDBJ databases">
        <authorList>
            <person name="Ruckert C."/>
            <person name="Busche T."/>
            <person name="Kalinowski J."/>
            <person name="Wittmann C."/>
        </authorList>
    </citation>
    <scope>NUCLEOTIDE SEQUENCE [LARGE SCALE GENOMIC DNA]</scope>
    <source>
        <strain evidence="1 2">DSM 40276</strain>
    </source>
</reference>
<evidence type="ECO:0000313" key="2">
    <source>
        <dbReference type="Proteomes" id="UP001210169"/>
    </source>
</evidence>
<accession>A0ABY7J2Y0</accession>
<keyword evidence="2" id="KW-1185">Reference proteome</keyword>